<dbReference type="GO" id="GO:0003677">
    <property type="term" value="F:DNA binding"/>
    <property type="evidence" value="ECO:0007669"/>
    <property type="project" value="InterPro"/>
</dbReference>
<gene>
    <name evidence="2" type="ORF">CLV43_108506</name>
</gene>
<dbReference type="Pfam" id="PF00196">
    <property type="entry name" value="GerE"/>
    <property type="match status" value="1"/>
</dbReference>
<reference evidence="2 3" key="1">
    <citation type="submission" date="2018-03" db="EMBL/GenBank/DDBJ databases">
        <title>Genomic Encyclopedia of Archaeal and Bacterial Type Strains, Phase II (KMG-II): from individual species to whole genera.</title>
        <authorList>
            <person name="Goeker M."/>
        </authorList>
    </citation>
    <scope>NUCLEOTIDE SEQUENCE [LARGE SCALE GENOMIC DNA]</scope>
    <source>
        <strain evidence="2 3">DSM 44720</strain>
    </source>
</reference>
<dbReference type="PROSITE" id="PS50043">
    <property type="entry name" value="HTH_LUXR_2"/>
    <property type="match status" value="1"/>
</dbReference>
<evidence type="ECO:0000259" key="1">
    <source>
        <dbReference type="PROSITE" id="PS50043"/>
    </source>
</evidence>
<dbReference type="InterPro" id="IPR016032">
    <property type="entry name" value="Sig_transdc_resp-reg_C-effctor"/>
</dbReference>
<dbReference type="SMART" id="SM00421">
    <property type="entry name" value="HTH_LUXR"/>
    <property type="match status" value="1"/>
</dbReference>
<accession>A0A2T0T0C2</accession>
<dbReference type="Gene3D" id="1.10.10.10">
    <property type="entry name" value="Winged helix-like DNA-binding domain superfamily/Winged helix DNA-binding domain"/>
    <property type="match status" value="1"/>
</dbReference>
<proteinExistence type="predicted"/>
<comment type="caution">
    <text evidence="2">The sequence shown here is derived from an EMBL/GenBank/DDBJ whole genome shotgun (WGS) entry which is preliminary data.</text>
</comment>
<dbReference type="InterPro" id="IPR000792">
    <property type="entry name" value="Tscrpt_reg_LuxR_C"/>
</dbReference>
<sequence length="453" mass="47872">MAQPRADGPAGDARRRADLIARGRWEEADRLAERVGADAVDLAGLVYVPGGEALAPGTAAHPVGGSRLEGRERALKALLLANRGVDRAVAVESALAVLESPARLDVVCFWTSVMVLTFADELEHAQAACDRVEESPEWTGTAACRDTVGLLRARIHTMSGRTEEAIDLLLVLLSSGGLGRLTGLAVAWAVSLLADRGEVAAANDLLEGNGFTGSMDGAPDRAELLAARGGLHLSGGNFERGLDDFLACGRELDARAVSNSAVIAWRTGAALCAAAIERRDLAFALANEDAARAATWATPRRLAVALHVLAVARRAPRSVDLLKEAVALLDGLSCPELYRAGHDLAVLLGEQGELAEARSVLESARQVAERGGNAFWAKRLETAVRQLGVSDAVPLTRQELAAAKLARAGYSNKQIAEKQMVTPRMVELHLSSVYRKLGLSGRLDLALTMTLGD</sequence>
<dbReference type="GO" id="GO:0006355">
    <property type="term" value="P:regulation of DNA-templated transcription"/>
    <property type="evidence" value="ECO:0007669"/>
    <property type="project" value="InterPro"/>
</dbReference>
<dbReference type="AlphaFoldDB" id="A0A2T0T0C2"/>
<dbReference type="Proteomes" id="UP000239494">
    <property type="component" value="Unassembled WGS sequence"/>
</dbReference>
<evidence type="ECO:0000313" key="2">
    <source>
        <dbReference type="EMBL" id="PRY39106.1"/>
    </source>
</evidence>
<name>A0A2T0T0C2_9PSEU</name>
<organism evidence="2 3">
    <name type="scientific">Umezawaea tangerina</name>
    <dbReference type="NCBI Taxonomy" id="84725"/>
    <lineage>
        <taxon>Bacteria</taxon>
        <taxon>Bacillati</taxon>
        <taxon>Actinomycetota</taxon>
        <taxon>Actinomycetes</taxon>
        <taxon>Pseudonocardiales</taxon>
        <taxon>Pseudonocardiaceae</taxon>
        <taxon>Umezawaea</taxon>
    </lineage>
</organism>
<dbReference type="EMBL" id="PVTF01000008">
    <property type="protein sequence ID" value="PRY39106.1"/>
    <property type="molecule type" value="Genomic_DNA"/>
</dbReference>
<dbReference type="InterPro" id="IPR036388">
    <property type="entry name" value="WH-like_DNA-bd_sf"/>
</dbReference>
<dbReference type="OrthoDB" id="3178131at2"/>
<dbReference type="CDD" id="cd06170">
    <property type="entry name" value="LuxR_C_like"/>
    <property type="match status" value="1"/>
</dbReference>
<keyword evidence="3" id="KW-1185">Reference proteome</keyword>
<evidence type="ECO:0000313" key="3">
    <source>
        <dbReference type="Proteomes" id="UP000239494"/>
    </source>
</evidence>
<protein>
    <submittedName>
        <fullName evidence="2">Regulatory LuxR family protein</fullName>
    </submittedName>
</protein>
<dbReference type="SUPFAM" id="SSF46894">
    <property type="entry name" value="C-terminal effector domain of the bipartite response regulators"/>
    <property type="match status" value="1"/>
</dbReference>
<feature type="domain" description="HTH luxR-type" evidence="1">
    <location>
        <begin position="388"/>
        <end position="453"/>
    </location>
</feature>
<dbReference type="RefSeq" id="WP_106190547.1">
    <property type="nucleotide sequence ID" value="NZ_PVTF01000008.1"/>
</dbReference>